<gene>
    <name evidence="1" type="ordered locus">MTR_1g064620</name>
</gene>
<dbReference type="EnsemblPlants" id="KEH42245">
    <property type="protein sequence ID" value="KEH42245"/>
    <property type="gene ID" value="MTR_1g064620"/>
</dbReference>
<reference evidence="1 3" key="1">
    <citation type="journal article" date="2011" name="Nature">
        <title>The Medicago genome provides insight into the evolution of rhizobial symbioses.</title>
        <authorList>
            <person name="Young N.D."/>
            <person name="Debelle F."/>
            <person name="Oldroyd G.E."/>
            <person name="Geurts R."/>
            <person name="Cannon S.B."/>
            <person name="Udvardi M.K."/>
            <person name="Benedito V.A."/>
            <person name="Mayer K.F."/>
            <person name="Gouzy J."/>
            <person name="Schoof H."/>
            <person name="Van de Peer Y."/>
            <person name="Proost S."/>
            <person name="Cook D.R."/>
            <person name="Meyers B.C."/>
            <person name="Spannagl M."/>
            <person name="Cheung F."/>
            <person name="De Mita S."/>
            <person name="Krishnakumar V."/>
            <person name="Gundlach H."/>
            <person name="Zhou S."/>
            <person name="Mudge J."/>
            <person name="Bharti A.K."/>
            <person name="Murray J.D."/>
            <person name="Naoumkina M.A."/>
            <person name="Rosen B."/>
            <person name="Silverstein K.A."/>
            <person name="Tang H."/>
            <person name="Rombauts S."/>
            <person name="Zhao P.X."/>
            <person name="Zhou P."/>
            <person name="Barbe V."/>
            <person name="Bardou P."/>
            <person name="Bechner M."/>
            <person name="Bellec A."/>
            <person name="Berger A."/>
            <person name="Berges H."/>
            <person name="Bidwell S."/>
            <person name="Bisseling T."/>
            <person name="Choisne N."/>
            <person name="Couloux A."/>
            <person name="Denny R."/>
            <person name="Deshpande S."/>
            <person name="Dai X."/>
            <person name="Doyle J.J."/>
            <person name="Dudez A.M."/>
            <person name="Farmer A.D."/>
            <person name="Fouteau S."/>
            <person name="Franken C."/>
            <person name="Gibelin C."/>
            <person name="Gish J."/>
            <person name="Goldstein S."/>
            <person name="Gonzalez A.J."/>
            <person name="Green P.J."/>
            <person name="Hallab A."/>
            <person name="Hartog M."/>
            <person name="Hua A."/>
            <person name="Humphray S.J."/>
            <person name="Jeong D.H."/>
            <person name="Jing Y."/>
            <person name="Jocker A."/>
            <person name="Kenton S.M."/>
            <person name="Kim D.J."/>
            <person name="Klee K."/>
            <person name="Lai H."/>
            <person name="Lang C."/>
            <person name="Lin S."/>
            <person name="Macmil S.L."/>
            <person name="Magdelenat G."/>
            <person name="Matthews L."/>
            <person name="McCorrison J."/>
            <person name="Monaghan E.L."/>
            <person name="Mun J.H."/>
            <person name="Najar F.Z."/>
            <person name="Nicholson C."/>
            <person name="Noirot C."/>
            <person name="O'Bleness M."/>
            <person name="Paule C.R."/>
            <person name="Poulain J."/>
            <person name="Prion F."/>
            <person name="Qin B."/>
            <person name="Qu C."/>
            <person name="Retzel E.F."/>
            <person name="Riddle C."/>
            <person name="Sallet E."/>
            <person name="Samain S."/>
            <person name="Samson N."/>
            <person name="Sanders I."/>
            <person name="Saurat O."/>
            <person name="Scarpelli C."/>
            <person name="Schiex T."/>
            <person name="Segurens B."/>
            <person name="Severin A.J."/>
            <person name="Sherrier D.J."/>
            <person name="Shi R."/>
            <person name="Sims S."/>
            <person name="Singer S.R."/>
            <person name="Sinharoy S."/>
            <person name="Sterck L."/>
            <person name="Viollet A."/>
            <person name="Wang B.B."/>
            <person name="Wang K."/>
            <person name="Wang M."/>
            <person name="Wang X."/>
            <person name="Warfsmann J."/>
            <person name="Weissenbach J."/>
            <person name="White D.D."/>
            <person name="White J.D."/>
            <person name="Wiley G.B."/>
            <person name="Wincker P."/>
            <person name="Xing Y."/>
            <person name="Yang L."/>
            <person name="Yao Z."/>
            <person name="Ying F."/>
            <person name="Zhai J."/>
            <person name="Zhou L."/>
            <person name="Zuber A."/>
            <person name="Denarie J."/>
            <person name="Dixon R.A."/>
            <person name="May G.D."/>
            <person name="Schwartz D.C."/>
            <person name="Rogers J."/>
            <person name="Quetier F."/>
            <person name="Town C.D."/>
            <person name="Roe B.A."/>
        </authorList>
    </citation>
    <scope>NUCLEOTIDE SEQUENCE [LARGE SCALE GENOMIC DNA]</scope>
    <source>
        <strain evidence="1">A17</strain>
        <strain evidence="2 3">cv. Jemalong A17</strain>
    </source>
</reference>
<evidence type="ECO:0000313" key="3">
    <source>
        <dbReference type="Proteomes" id="UP000002051"/>
    </source>
</evidence>
<organism evidence="1 3">
    <name type="scientific">Medicago truncatula</name>
    <name type="common">Barrel medic</name>
    <name type="synonym">Medicago tribuloides</name>
    <dbReference type="NCBI Taxonomy" id="3880"/>
    <lineage>
        <taxon>Eukaryota</taxon>
        <taxon>Viridiplantae</taxon>
        <taxon>Streptophyta</taxon>
        <taxon>Embryophyta</taxon>
        <taxon>Tracheophyta</taxon>
        <taxon>Spermatophyta</taxon>
        <taxon>Magnoliopsida</taxon>
        <taxon>eudicotyledons</taxon>
        <taxon>Gunneridae</taxon>
        <taxon>Pentapetalae</taxon>
        <taxon>rosids</taxon>
        <taxon>fabids</taxon>
        <taxon>Fabales</taxon>
        <taxon>Fabaceae</taxon>
        <taxon>Papilionoideae</taxon>
        <taxon>50 kb inversion clade</taxon>
        <taxon>NPAAA clade</taxon>
        <taxon>Hologalegina</taxon>
        <taxon>IRL clade</taxon>
        <taxon>Trifolieae</taxon>
        <taxon>Medicago</taxon>
    </lineage>
</organism>
<dbReference type="Proteomes" id="UP000002051">
    <property type="component" value="Unassembled WGS sequence"/>
</dbReference>
<name>A0A072VVX7_MEDTR</name>
<evidence type="ECO:0000313" key="2">
    <source>
        <dbReference type="EnsemblPlants" id="KEH42245"/>
    </source>
</evidence>
<protein>
    <submittedName>
        <fullName evidence="1 2">Uncharacterized protein</fullName>
    </submittedName>
</protein>
<evidence type="ECO:0000313" key="1">
    <source>
        <dbReference type="EMBL" id="KEH42245.1"/>
    </source>
</evidence>
<dbReference type="HOGENOM" id="CLU_2240545_0_0_1"/>
<reference evidence="1 3" key="2">
    <citation type="journal article" date="2014" name="BMC Genomics">
        <title>An improved genome release (version Mt4.0) for the model legume Medicago truncatula.</title>
        <authorList>
            <person name="Tang H."/>
            <person name="Krishnakumar V."/>
            <person name="Bidwell S."/>
            <person name="Rosen B."/>
            <person name="Chan A."/>
            <person name="Zhou S."/>
            <person name="Gentzbittel L."/>
            <person name="Childs K.L."/>
            <person name="Yandell M."/>
            <person name="Gundlach H."/>
            <person name="Mayer K.F."/>
            <person name="Schwartz D.C."/>
            <person name="Town C.D."/>
        </authorList>
    </citation>
    <scope>GENOME REANNOTATION</scope>
    <source>
        <strain evidence="1">A17</strain>
        <strain evidence="2 3">cv. Jemalong A17</strain>
    </source>
</reference>
<reference evidence="2" key="3">
    <citation type="submission" date="2015-04" db="UniProtKB">
        <authorList>
            <consortium name="EnsemblPlants"/>
        </authorList>
    </citation>
    <scope>IDENTIFICATION</scope>
    <source>
        <strain evidence="2">cv. Jemalong A17</strain>
    </source>
</reference>
<sequence>MTSKPAIYDLDSDDEDWVFQKHILDDDFESIVDALKKTYHYNPDDCCDEIVSKKIVEVVHDCIVVGKVEAATTIANQSTELAIQKRRKARSPTANADLAIYKATV</sequence>
<dbReference type="EMBL" id="CM001217">
    <property type="protein sequence ID" value="KEH42245.1"/>
    <property type="molecule type" value="Genomic_DNA"/>
</dbReference>
<dbReference type="AlphaFoldDB" id="A0A072VVX7"/>
<dbReference type="STRING" id="3880.A0A072VVX7"/>
<proteinExistence type="predicted"/>
<accession>A0A072VVX7</accession>
<keyword evidence="3" id="KW-1185">Reference proteome</keyword>